<gene>
    <name evidence="2" type="ORF">B1B_15544</name>
</gene>
<evidence type="ECO:0000313" key="2">
    <source>
        <dbReference type="EMBL" id="EQD39072.1"/>
    </source>
</evidence>
<comment type="caution">
    <text evidence="2">The sequence shown here is derived from an EMBL/GenBank/DDBJ whole genome shotgun (WGS) entry which is preliminary data.</text>
</comment>
<accession>T0Z480</accession>
<proteinExistence type="predicted"/>
<reference evidence="2" key="2">
    <citation type="journal article" date="2014" name="ISME J.">
        <title>Microbial stratification in low pH oxic and suboxic macroscopic growths along an acid mine drainage.</title>
        <authorList>
            <person name="Mendez-Garcia C."/>
            <person name="Mesa V."/>
            <person name="Sprenger R.R."/>
            <person name="Richter M."/>
            <person name="Diez M.S."/>
            <person name="Solano J."/>
            <person name="Bargiela R."/>
            <person name="Golyshina O.V."/>
            <person name="Manteca A."/>
            <person name="Ramos J.L."/>
            <person name="Gallego J.R."/>
            <person name="Llorente I."/>
            <person name="Martins Dos Santos V.A."/>
            <person name="Jensen O.N."/>
            <person name="Pelaez A.I."/>
            <person name="Sanchez J."/>
            <person name="Ferrer M."/>
        </authorList>
    </citation>
    <scope>NUCLEOTIDE SEQUENCE</scope>
</reference>
<dbReference type="InterPro" id="IPR041682">
    <property type="entry name" value="AAA_14"/>
</dbReference>
<name>T0Z480_9ZZZZ</name>
<sequence>MGIWYHLLVAVNEGQIAEAVRRDSPWWRDPGWAAADRDLREVEASGIGYDPAPLADLQAGGLYLLHGPRRVGKTVSVKRAIQTLLAGGINPLRVVCITVDGWQANRLATLYWYVVRVLTSSVGDATRYWFVDEVTACRGAWWSTVKNLRDNTD</sequence>
<organism evidence="2">
    <name type="scientific">mine drainage metagenome</name>
    <dbReference type="NCBI Taxonomy" id="410659"/>
    <lineage>
        <taxon>unclassified sequences</taxon>
        <taxon>metagenomes</taxon>
        <taxon>ecological metagenomes</taxon>
    </lineage>
</organism>
<dbReference type="Pfam" id="PF13173">
    <property type="entry name" value="AAA_14"/>
    <property type="match status" value="1"/>
</dbReference>
<feature type="domain" description="AAA" evidence="1">
    <location>
        <begin position="62"/>
        <end position="152"/>
    </location>
</feature>
<evidence type="ECO:0000259" key="1">
    <source>
        <dbReference type="Pfam" id="PF13173"/>
    </source>
</evidence>
<dbReference type="EMBL" id="AUZY01010346">
    <property type="protein sequence ID" value="EQD39072.1"/>
    <property type="molecule type" value="Genomic_DNA"/>
</dbReference>
<dbReference type="PANTHER" id="PTHR33295:SF18">
    <property type="entry name" value="AAA+ ATPASE DOMAIN-CONTAINING PROTEIN"/>
    <property type="match status" value="1"/>
</dbReference>
<dbReference type="PANTHER" id="PTHR33295">
    <property type="entry name" value="ATPASE"/>
    <property type="match status" value="1"/>
</dbReference>
<protein>
    <submittedName>
        <fullName evidence="2">ATPase (AAA+ superfamily)-like protein</fullName>
    </submittedName>
</protein>
<dbReference type="AlphaFoldDB" id="T0Z480"/>
<reference evidence="2" key="1">
    <citation type="submission" date="2013-08" db="EMBL/GenBank/DDBJ databases">
        <authorList>
            <person name="Mendez C."/>
            <person name="Richter M."/>
            <person name="Ferrer M."/>
            <person name="Sanchez J."/>
        </authorList>
    </citation>
    <scope>NUCLEOTIDE SEQUENCE</scope>
</reference>
<dbReference type="InterPro" id="IPR027417">
    <property type="entry name" value="P-loop_NTPase"/>
</dbReference>
<feature type="non-terminal residue" evidence="2">
    <location>
        <position position="153"/>
    </location>
</feature>
<dbReference type="SUPFAM" id="SSF52540">
    <property type="entry name" value="P-loop containing nucleoside triphosphate hydrolases"/>
    <property type="match status" value="1"/>
</dbReference>